<dbReference type="Proteomes" id="UP001597018">
    <property type="component" value="Unassembled WGS sequence"/>
</dbReference>
<comment type="caution">
    <text evidence="3">The sequence shown here is derived from an EMBL/GenBank/DDBJ whole genome shotgun (WGS) entry which is preliminary data.</text>
</comment>
<evidence type="ECO:0000259" key="1">
    <source>
        <dbReference type="Pfam" id="PF02470"/>
    </source>
</evidence>
<dbReference type="RefSeq" id="WP_345601219.1">
    <property type="nucleotide sequence ID" value="NZ_BAABLT010000030.1"/>
</dbReference>
<dbReference type="InterPro" id="IPR003399">
    <property type="entry name" value="Mce/MlaD"/>
</dbReference>
<reference evidence="4" key="1">
    <citation type="journal article" date="2019" name="Int. J. Syst. Evol. Microbiol.">
        <title>The Global Catalogue of Microorganisms (GCM) 10K type strain sequencing project: providing services to taxonomists for standard genome sequencing and annotation.</title>
        <authorList>
            <consortium name="The Broad Institute Genomics Platform"/>
            <consortium name="The Broad Institute Genome Sequencing Center for Infectious Disease"/>
            <person name="Wu L."/>
            <person name="Ma J."/>
        </authorList>
    </citation>
    <scope>NUCLEOTIDE SEQUENCE [LARGE SCALE GENOMIC DNA]</scope>
    <source>
        <strain evidence="4">CCUG 56401</strain>
    </source>
</reference>
<keyword evidence="4" id="KW-1185">Reference proteome</keyword>
<dbReference type="PANTHER" id="PTHR33371:SF18">
    <property type="entry name" value="MCE-FAMILY PROTEIN MCE3C"/>
    <property type="match status" value="1"/>
</dbReference>
<dbReference type="Pfam" id="PF02470">
    <property type="entry name" value="MlaD"/>
    <property type="match status" value="1"/>
</dbReference>
<protein>
    <submittedName>
        <fullName evidence="3">MCE family protein</fullName>
    </submittedName>
</protein>
<feature type="domain" description="Mammalian cell entry C-terminal" evidence="2">
    <location>
        <begin position="121"/>
        <end position="297"/>
    </location>
</feature>
<evidence type="ECO:0000313" key="4">
    <source>
        <dbReference type="Proteomes" id="UP001597018"/>
    </source>
</evidence>
<organism evidence="3 4">
    <name type="scientific">Saccharopolyspora rosea</name>
    <dbReference type="NCBI Taxonomy" id="524884"/>
    <lineage>
        <taxon>Bacteria</taxon>
        <taxon>Bacillati</taxon>
        <taxon>Actinomycetota</taxon>
        <taxon>Actinomycetes</taxon>
        <taxon>Pseudonocardiales</taxon>
        <taxon>Pseudonocardiaceae</taxon>
        <taxon>Saccharopolyspora</taxon>
    </lineage>
</organism>
<accession>A0ABW3FXB4</accession>
<name>A0ABW3FXB4_9PSEU</name>
<dbReference type="PRINTS" id="PR01782">
    <property type="entry name" value="MCEVIRFACTOR"/>
</dbReference>
<dbReference type="NCBIfam" id="TIGR00996">
    <property type="entry name" value="Mtu_fam_mce"/>
    <property type="match status" value="1"/>
</dbReference>
<feature type="domain" description="Mce/MlaD" evidence="1">
    <location>
        <begin position="39"/>
        <end position="111"/>
    </location>
</feature>
<dbReference type="PANTHER" id="PTHR33371">
    <property type="entry name" value="INTERMEMBRANE PHOSPHOLIPID TRANSPORT SYSTEM BINDING PROTEIN MLAD-RELATED"/>
    <property type="match status" value="1"/>
</dbReference>
<evidence type="ECO:0000313" key="3">
    <source>
        <dbReference type="EMBL" id="MFD0922974.1"/>
    </source>
</evidence>
<evidence type="ECO:0000259" key="2">
    <source>
        <dbReference type="Pfam" id="PF11887"/>
    </source>
</evidence>
<gene>
    <name evidence="3" type="ORF">ACFQ16_24790</name>
</gene>
<dbReference type="InterPro" id="IPR024516">
    <property type="entry name" value="Mce_C"/>
</dbReference>
<dbReference type="InterPro" id="IPR052336">
    <property type="entry name" value="MlaD_Phospholipid_Transporter"/>
</dbReference>
<sequence>MKPLRKRNQALVGVVAVVLLCTATAVAFFAKDLPVLGERTYSAYFTESAGLEPGNDVQIAGVRTGEVKDVSLQGNRVLVTFTVDGSPPGDRTRADIQIKTLLGEKFLSLRPEGRGELDGPIPVSRTTSPFDIPDALTQLTHTTEQLDTGKLADSFRVLSQSMRGAPVGQAVDGLSRLSQTIASRDQQLAQLLHDTSGVSKVVADRDDQVRRLIDDGNLLLSELQQRRAAIDSLLTGTQQLAGQLHGLVADHQQQLTPALDQLNRLTDMLKRNQDNLARTIAAMAPYVRGFNNTVGNGRWFDGYLCGLFPPPINAGPLQTNTKSCEVPVPTRPIGGGGG</sequence>
<dbReference type="Pfam" id="PF11887">
    <property type="entry name" value="Mce4_CUP1"/>
    <property type="match status" value="1"/>
</dbReference>
<dbReference type="EMBL" id="JBHTIW010000027">
    <property type="protein sequence ID" value="MFD0922974.1"/>
    <property type="molecule type" value="Genomic_DNA"/>
</dbReference>
<proteinExistence type="predicted"/>
<dbReference type="InterPro" id="IPR005693">
    <property type="entry name" value="Mce"/>
</dbReference>